<dbReference type="EMBL" id="CACSLK010030184">
    <property type="protein sequence ID" value="CAA0837330.1"/>
    <property type="molecule type" value="Genomic_DNA"/>
</dbReference>
<accession>A0A9N7NT54</accession>
<dbReference type="InterPro" id="IPR058954">
    <property type="entry name" value="AAA_lid_SMAX1"/>
</dbReference>
<evidence type="ECO:0000313" key="8">
    <source>
        <dbReference type="EMBL" id="CAA0837330.1"/>
    </source>
</evidence>
<dbReference type="SUPFAM" id="SSF52540">
    <property type="entry name" value="P-loop containing nucleoside triphosphate hydrolases"/>
    <property type="match status" value="1"/>
</dbReference>
<evidence type="ECO:0000256" key="5">
    <source>
        <dbReference type="PROSITE-ProRule" id="PRU01251"/>
    </source>
</evidence>
<dbReference type="Gene3D" id="1.10.1780.10">
    <property type="entry name" value="Clp, N-terminal domain"/>
    <property type="match status" value="1"/>
</dbReference>
<keyword evidence="9" id="KW-1185">Reference proteome</keyword>
<dbReference type="InterPro" id="IPR058680">
    <property type="entry name" value="NBD_SMAX1-like"/>
</dbReference>
<dbReference type="GO" id="GO:0016887">
    <property type="term" value="F:ATP hydrolysis activity"/>
    <property type="evidence" value="ECO:0007669"/>
    <property type="project" value="InterPro"/>
</dbReference>
<comment type="caution">
    <text evidence="8">The sequence shown here is derived from an EMBL/GenBank/DDBJ whole genome shotgun (WGS) entry which is preliminary data.</text>
</comment>
<comment type="similarity">
    <text evidence="1">Belongs to the ClpA/ClpB family.</text>
</comment>
<organism evidence="8 9">
    <name type="scientific">Striga hermonthica</name>
    <name type="common">Purple witchweed</name>
    <name type="synonym">Buchnera hermonthica</name>
    <dbReference type="NCBI Taxonomy" id="68872"/>
    <lineage>
        <taxon>Eukaryota</taxon>
        <taxon>Viridiplantae</taxon>
        <taxon>Streptophyta</taxon>
        <taxon>Embryophyta</taxon>
        <taxon>Tracheophyta</taxon>
        <taxon>Spermatophyta</taxon>
        <taxon>Magnoliopsida</taxon>
        <taxon>eudicotyledons</taxon>
        <taxon>Gunneridae</taxon>
        <taxon>Pentapetalae</taxon>
        <taxon>asterids</taxon>
        <taxon>lamiids</taxon>
        <taxon>Lamiales</taxon>
        <taxon>Orobanchaceae</taxon>
        <taxon>Buchnereae</taxon>
        <taxon>Striga</taxon>
    </lineage>
</organism>
<evidence type="ECO:0000313" key="9">
    <source>
        <dbReference type="Proteomes" id="UP001153555"/>
    </source>
</evidence>
<protein>
    <submittedName>
        <fullName evidence="8">Double Clp-N motif-containing P-loop nucleoside triphosphate hydrolases superfamily protein</fullName>
    </submittedName>
</protein>
<dbReference type="InterPro" id="IPR051650">
    <property type="entry name" value="SL_signaling_regulator"/>
</dbReference>
<evidence type="ECO:0000256" key="1">
    <source>
        <dbReference type="ARBA" id="ARBA00008675"/>
    </source>
</evidence>
<evidence type="ECO:0000256" key="4">
    <source>
        <dbReference type="ARBA" id="ARBA00023163"/>
    </source>
</evidence>
<dbReference type="GO" id="GO:0005524">
    <property type="term" value="F:ATP binding"/>
    <property type="evidence" value="ECO:0007669"/>
    <property type="project" value="InterPro"/>
</dbReference>
<dbReference type="InterPro" id="IPR004176">
    <property type="entry name" value="Clp_R_N"/>
</dbReference>
<evidence type="ECO:0000259" key="7">
    <source>
        <dbReference type="PROSITE" id="PS51903"/>
    </source>
</evidence>
<sequence>MKAGSNAIQQTLKPEAAAVLNQSMTEAGRRKHGQTTPLHVAATLLKSASGILRQACIRSHRNSSHPLQGRALDLCFGVALDRLPATTGQGAEDGAPPPTEPPVSNALLAALKRAQARQRRACQEQHPVLAVKVELKQLIISILDDPTVSRVMREAKFSSNAVKASVEQSLKNSNRRANQLRIGSTNSGVDIGGNAQRTILNSGQIPTPVTQSSRSFYVNPLLQHQPQTPTAHIGKRLDEEVQKVFDIMSSNKNRNPILMGISEPEAVTKGFFSKIRNNEFGNDLNLKDSQIIPIDKYLPLYDINLMASKVNEFGRMIESRIVKGGVILDLGDLRWLVEQPEQGASSSGAQQLLNGPVVPEARRAVVVEISKLLASFGGADGVQHEGNRLWLIGTATFDTYTKCMVYHPTMESDWGLQTVTITSSSPTPRMFPRLGPERIMSNPLEPIPSPLPTLELRTPGDHLESAQIQPTPSPLPGLARRLVTENLDPAQKPTFCPQCSVNYQKDLVKFAAIEQSVSQSKQEMSICLQEKDQDLQKKWTNTCLYLHPNFHQMTLPTSIYDPNLLEFPPLQPINVRRSNPVVASDLQLSIDPVTPQTATPARPTSPVLTDLVLGTQFPEQLAEDLPAKDLLSCISSEPQFSLHLDAGTHKNLLNGLMENAWWQADAASAVATAIMRCRLGNGKQRGCGRNDSWMLFAGPDRVAKRKMAYVLAEQISGSGPVIICLGPNREDDEPYEPESSVRGRTAANRIVEAIRRNPCSVIMLRDIDEADKIVRGNIKRAIDHGRLADSHGREVGLGSAVFIVTGDWSMISDEALRDGQFVDERKANSTAGGCWQLGLIVREKIVAGKRRASHDGRATRMMRPRLELNLGISYEEGPEESSDVKKKAVEGGGDDDEAGDMDGVFSMVALPYDLANIVDDSVVFGPVEAEAVCREIKKKIADRFSEEVGGDEVEIEIGDDVADKILGGLWHDETSLEKWVEGVVGPSFEELKQRLPTRDRRSMVVRLVVESDSSCRGKKSRENVDWLPNNILV</sequence>
<keyword evidence="2 5" id="KW-0677">Repeat</keyword>
<dbReference type="InterPro" id="IPR027417">
    <property type="entry name" value="P-loop_NTPase"/>
</dbReference>
<dbReference type="Pfam" id="PF26587">
    <property type="entry name" value="AAA_lid_SMAX1"/>
    <property type="match status" value="1"/>
</dbReference>
<dbReference type="OrthoDB" id="1929681at2759"/>
<keyword evidence="8" id="KW-0378">Hydrolase</keyword>
<keyword evidence="3" id="KW-0805">Transcription regulation</keyword>
<dbReference type="Pfam" id="PF07724">
    <property type="entry name" value="AAA_2"/>
    <property type="match status" value="1"/>
</dbReference>
<dbReference type="Gene3D" id="3.40.50.300">
    <property type="entry name" value="P-loop containing nucleotide triphosphate hydrolases"/>
    <property type="match status" value="1"/>
</dbReference>
<reference evidence="8" key="1">
    <citation type="submission" date="2019-12" db="EMBL/GenBank/DDBJ databases">
        <authorList>
            <person name="Scholes J."/>
        </authorList>
    </citation>
    <scope>NUCLEOTIDE SEQUENCE</scope>
</reference>
<feature type="region of interest" description="Disordered" evidence="6">
    <location>
        <begin position="876"/>
        <end position="898"/>
    </location>
</feature>
<gene>
    <name evidence="8" type="ORF">SHERM_04310</name>
</gene>
<dbReference type="InterPro" id="IPR036628">
    <property type="entry name" value="Clp_N_dom_sf"/>
</dbReference>
<dbReference type="SUPFAM" id="SSF81923">
    <property type="entry name" value="Double Clp-N motif"/>
    <property type="match status" value="1"/>
</dbReference>
<dbReference type="Proteomes" id="UP001153555">
    <property type="component" value="Unassembled WGS sequence"/>
</dbReference>
<proteinExistence type="inferred from homology"/>
<dbReference type="PANTHER" id="PTHR43572:SF13">
    <property type="entry name" value="PROTEIN SUPPRESSOR OF MAX2 1"/>
    <property type="match status" value="1"/>
</dbReference>
<dbReference type="AlphaFoldDB" id="A0A9N7NT54"/>
<feature type="domain" description="Clp R" evidence="7">
    <location>
        <begin position="8"/>
        <end position="172"/>
    </location>
</feature>
<dbReference type="Pfam" id="PF23569">
    <property type="entry name" value="NBD_SMAX1"/>
    <property type="match status" value="1"/>
</dbReference>
<dbReference type="PANTHER" id="PTHR43572">
    <property type="entry name" value="CHAPERONE PROTEIN CLPD, CHLOROPLASTIC"/>
    <property type="match status" value="1"/>
</dbReference>
<evidence type="ECO:0000256" key="2">
    <source>
        <dbReference type="ARBA" id="ARBA00022737"/>
    </source>
</evidence>
<name>A0A9N7NT54_STRHE</name>
<evidence type="ECO:0000256" key="3">
    <source>
        <dbReference type="ARBA" id="ARBA00023015"/>
    </source>
</evidence>
<evidence type="ECO:0000256" key="6">
    <source>
        <dbReference type="SAM" id="MobiDB-lite"/>
    </source>
</evidence>
<dbReference type="PROSITE" id="PS51903">
    <property type="entry name" value="CLP_R"/>
    <property type="match status" value="1"/>
</dbReference>
<keyword evidence="4" id="KW-0804">Transcription</keyword>
<dbReference type="InterPro" id="IPR003959">
    <property type="entry name" value="ATPase_AAA_core"/>
</dbReference>